<gene>
    <name evidence="14" type="primary">cysC</name>
    <name evidence="17" type="ordered locus">AZC_0928</name>
</gene>
<evidence type="ECO:0000256" key="8">
    <source>
        <dbReference type="ARBA" id="ARBA00022741"/>
    </source>
</evidence>
<dbReference type="GO" id="GO:0000103">
    <property type="term" value="P:sulfate assimilation"/>
    <property type="evidence" value="ECO:0007669"/>
    <property type="project" value="UniProtKB-UniRule"/>
</dbReference>
<evidence type="ECO:0000256" key="15">
    <source>
        <dbReference type="SAM" id="MobiDB-lite"/>
    </source>
</evidence>
<dbReference type="InterPro" id="IPR027417">
    <property type="entry name" value="P-loop_NTPase"/>
</dbReference>
<dbReference type="RefSeq" id="WP_012169459.1">
    <property type="nucleotide sequence ID" value="NC_009937.1"/>
</dbReference>
<dbReference type="HOGENOM" id="CLU_007265_5_3_5"/>
<dbReference type="eggNOG" id="COG2895">
    <property type="taxonomic scope" value="Bacteria"/>
</dbReference>
<dbReference type="GO" id="GO:0070814">
    <property type="term" value="P:hydrogen sulfide biosynthetic process"/>
    <property type="evidence" value="ECO:0007669"/>
    <property type="project" value="UniProtKB-UniRule"/>
</dbReference>
<dbReference type="InterPro" id="IPR011779">
    <property type="entry name" value="SO4_adenylTrfase_lsu"/>
</dbReference>
<name>A8HUB9_AZOC5</name>
<comment type="similarity">
    <text evidence="3">In the C-terminal section; belongs to the APS kinase family.</text>
</comment>
<dbReference type="KEGG" id="azc:AZC_0928"/>
<dbReference type="InterPro" id="IPR059117">
    <property type="entry name" value="APS_kinase_dom"/>
</dbReference>
<dbReference type="InterPro" id="IPR009000">
    <property type="entry name" value="Transl_B-barrel_sf"/>
</dbReference>
<dbReference type="Gene3D" id="3.40.50.300">
    <property type="entry name" value="P-loop containing nucleotide triphosphate hydrolases"/>
    <property type="match status" value="2"/>
</dbReference>
<evidence type="ECO:0000259" key="16">
    <source>
        <dbReference type="PROSITE" id="PS51722"/>
    </source>
</evidence>
<dbReference type="eggNOG" id="COG0529">
    <property type="taxonomic scope" value="Bacteria"/>
</dbReference>
<dbReference type="GO" id="GO:0005525">
    <property type="term" value="F:GTP binding"/>
    <property type="evidence" value="ECO:0007669"/>
    <property type="project" value="UniProtKB-KW"/>
</dbReference>
<dbReference type="Pfam" id="PF00009">
    <property type="entry name" value="GTP_EFTU"/>
    <property type="match status" value="1"/>
</dbReference>
<comment type="function">
    <text evidence="14">Catalyzes the synthesis of activated sulfate.</text>
</comment>
<comment type="function">
    <text evidence="2">APS kinase catalyzes the synthesis of activated sulfate.</text>
</comment>
<feature type="active site" description="Phosphoserine intermediate" evidence="14">
    <location>
        <position position="549"/>
    </location>
</feature>
<dbReference type="NCBIfam" id="NF003013">
    <property type="entry name" value="PRK03846.1"/>
    <property type="match status" value="1"/>
</dbReference>
<dbReference type="SUPFAM" id="SSF50447">
    <property type="entry name" value="Translation proteins"/>
    <property type="match status" value="1"/>
</dbReference>
<evidence type="ECO:0000256" key="6">
    <source>
        <dbReference type="ARBA" id="ARBA00022679"/>
    </source>
</evidence>
<evidence type="ECO:0000256" key="14">
    <source>
        <dbReference type="HAMAP-Rule" id="MF_00065"/>
    </source>
</evidence>
<reference evidence="17 18" key="1">
    <citation type="journal article" date="2007" name="Appl. Environ. Microbiol.">
        <title>Rhizobial factors required for stem nodule maturation and maintenance in Sesbania rostrata-Azorhizobium caulinodans ORS571 symbiosis.</title>
        <authorList>
            <person name="Suzuki S."/>
            <person name="Aono T."/>
            <person name="Lee KB."/>
            <person name="Suzuki T."/>
            <person name="Liu CT."/>
            <person name="Miwa H."/>
            <person name="Wakao S."/>
            <person name="Iki T."/>
            <person name="Oyaizu H."/>
        </authorList>
    </citation>
    <scope>NUCLEOTIDE SEQUENCE [LARGE SCALE GENOMIC DNA]</scope>
    <source>
        <strain evidence="18">ATCC 43989 / DSM 5975 / JCM 20966 / LMG 6465 / NBRC 14845 / NCIMB 13405 / ORS 571</strain>
    </source>
</reference>
<comment type="pathway">
    <text evidence="14">Sulfur metabolism; hydrogen sulfide biosynthesis; sulfite from sulfate: step 2/3.</text>
</comment>
<keyword evidence="18" id="KW-1185">Reference proteome</keyword>
<reference evidence="17 18" key="3">
    <citation type="journal article" date="2008" name="BMC Genomics">
        <title>The genome of the versatile nitrogen fixer Azorhizobium caulinodans ORS571.</title>
        <authorList>
            <person name="Lee KB."/>
            <person name="Backer P.D."/>
            <person name="Aono T."/>
            <person name="Liu CT."/>
            <person name="Suzuki S."/>
            <person name="Suzuki T."/>
            <person name="Kaneko T."/>
            <person name="Yamada M."/>
            <person name="Tabata S."/>
            <person name="Kupfer D.M."/>
            <person name="Najar F.Z."/>
            <person name="Wiley G.B."/>
            <person name="Roe B."/>
            <person name="Binnewies T.T."/>
            <person name="Ussery D.W."/>
            <person name="D'Haeze W."/>
            <person name="Herder J.D."/>
            <person name="Gevers D."/>
            <person name="Vereecke D."/>
            <person name="Holsters M."/>
            <person name="Oyaizu H."/>
        </authorList>
    </citation>
    <scope>NUCLEOTIDE SEQUENCE [LARGE SCALE GENOMIC DNA]</scope>
    <source>
        <strain evidence="18">ATCC 43989 / DSM 5975 / JCM 20966 / LMG 6465 / NBRC 14845 / NCIMB 13405 / ORS 571</strain>
    </source>
</reference>
<dbReference type="GO" id="GO:0004020">
    <property type="term" value="F:adenylylsulfate kinase activity"/>
    <property type="evidence" value="ECO:0007669"/>
    <property type="project" value="UniProtKB-UniRule"/>
</dbReference>
<dbReference type="GO" id="GO:0003924">
    <property type="term" value="F:GTPase activity"/>
    <property type="evidence" value="ECO:0007669"/>
    <property type="project" value="InterPro"/>
</dbReference>
<keyword evidence="7" id="KW-0548">Nucleotidyltransferase</keyword>
<comment type="subunit">
    <text evidence="5">Sulfate-activating enzymes, NodP and NodQ, may be physically associated.</text>
</comment>
<dbReference type="NCBIfam" id="TIGR00455">
    <property type="entry name" value="apsK"/>
    <property type="match status" value="1"/>
</dbReference>
<evidence type="ECO:0000313" key="17">
    <source>
        <dbReference type="EMBL" id="BAF86926.1"/>
    </source>
</evidence>
<dbReference type="GO" id="GO:0005524">
    <property type="term" value="F:ATP binding"/>
    <property type="evidence" value="ECO:0007669"/>
    <property type="project" value="UniProtKB-UniRule"/>
</dbReference>
<dbReference type="InterPro" id="IPR009001">
    <property type="entry name" value="Transl_elong_EF1A/Init_IF2_C"/>
</dbReference>
<organism evidence="17 18">
    <name type="scientific">Azorhizobium caulinodans (strain ATCC 43989 / DSM 5975 / JCM 20966 / LMG 6465 / NBRC 14845 / NCIMB 13405 / ORS 571)</name>
    <dbReference type="NCBI Taxonomy" id="438753"/>
    <lineage>
        <taxon>Bacteria</taxon>
        <taxon>Pseudomonadati</taxon>
        <taxon>Pseudomonadota</taxon>
        <taxon>Alphaproteobacteria</taxon>
        <taxon>Hyphomicrobiales</taxon>
        <taxon>Xanthobacteraceae</taxon>
        <taxon>Azorhizobium</taxon>
    </lineage>
</organism>
<dbReference type="EC" id="2.7.1.25" evidence="14"/>
<reference evidence="17 18" key="4">
    <citation type="journal article" date="2009" name="Appl. Environ. Microbiol.">
        <title>Comparative genome-wide transcriptional profiling of Azorhizobium caulinodans ORS571 grown under free-living and symbiotic conditions.</title>
        <authorList>
            <person name="Tsukada S."/>
            <person name="Aono T."/>
            <person name="Akiba N."/>
            <person name="Lee KB."/>
            <person name="Liu CT."/>
            <person name="Toyazaki H."/>
            <person name="Oyaizu H."/>
        </authorList>
    </citation>
    <scope>NUCLEOTIDE SEQUENCE [LARGE SCALE GENOMIC DNA]</scope>
    <source>
        <strain evidence="18">ATCC 43989 / DSM 5975 / JCM 20966 / LMG 6465 / NBRC 14845 / NCIMB 13405 / ORS 571</strain>
    </source>
</reference>
<evidence type="ECO:0000256" key="4">
    <source>
        <dbReference type="ARBA" id="ARBA00007237"/>
    </source>
</evidence>
<keyword evidence="11" id="KW-0511">Multifunctional enzyme</keyword>
<keyword evidence="10" id="KW-0342">GTP-binding</keyword>
<comment type="function">
    <text evidence="12">Proposed to provide activated sulfate for transfer to Nod factor. ATP sulfurylase may be the GTPase, regulating ATP sulfurylase activity.</text>
</comment>
<keyword evidence="14 17" id="KW-0418">Kinase</keyword>
<evidence type="ECO:0000256" key="1">
    <source>
        <dbReference type="ARBA" id="ARBA00001823"/>
    </source>
</evidence>
<keyword evidence="9 14" id="KW-0067">ATP-binding</keyword>
<dbReference type="HAMAP" id="MF_00065">
    <property type="entry name" value="Adenylyl_sulf_kinase"/>
    <property type="match status" value="1"/>
</dbReference>
<sequence length="647" mass="68723">MNALSAAKAPAQTAASLETPAASPTPAERELLRIVIVGHVDHGKSTLVGRILHETGALPDGKLEMIKAVSARRGMPFEWSFLLDALQTERDQGITVDTTQIRFATPKRDYLLIDAPGHVEFLRNMITGAAQADAAVLLIDAAEGVREQTRRHAFLLHLLGLKQVIVAVNKMDRVGYDRAVFAKIEADVAAYLDGFGLHPAFVVPLSAREGGFVKERAAGAEWYAGPTILEGLDQLSAPLGLGDLPLRFPVQAVYKFDERRIIAGRIESGHLAVGDELTFEPSGATARIRSLEAWPGPAPTTATAGQSIGVTLDKDIFVARGDVAAHGNLRPRAARRLTARVFWLADAPLKAGTAVTVRLATNSATGIVRSVASAVDPANLTTEGVAALGRNHVGEVDIALHRPLAADAYAINPILGRIVIEVDRKIAGGGIVLSAASEDKSPAPKGEVVAVDSAVRPADRLARYRHGGAVLWLTGLPAAGKSTVARALEKRLFDLGGAPLFLDGDTLRTGLNGDLGFLPEDRSENIRRVAEVATFLARNGQVAIVALVSPTRADRARAREIAGAFFHEVHVRAPLDVCEARDPKGHYARARKGEMANFTGISAPYEEPEQPELVLDTTADLPLCIHALEDYLTGAGVLAPPDADAGI</sequence>
<reference evidence="18" key="2">
    <citation type="submission" date="2007-04" db="EMBL/GenBank/DDBJ databases">
        <title>Complete genome sequence of the nitrogen-fixing bacterium Azorhizobium caulinodans ORS571.</title>
        <authorList>
            <person name="Lee K.B."/>
            <person name="Backer P.D."/>
            <person name="Aono T."/>
            <person name="Liu C.T."/>
            <person name="Suzuki S."/>
            <person name="Suzuki T."/>
            <person name="Kaneko T."/>
            <person name="Yamada M."/>
            <person name="Tabata S."/>
            <person name="Kupfer D.M."/>
            <person name="Najar F.Z."/>
            <person name="Wiley G.B."/>
            <person name="Roe B."/>
            <person name="Binnewies T."/>
            <person name="Ussery D."/>
            <person name="Vereecke D."/>
            <person name="Gevers D."/>
            <person name="Holsters M."/>
            <person name="Oyaizu H."/>
        </authorList>
    </citation>
    <scope>NUCLEOTIDE SEQUENCE [LARGE SCALE GENOMIC DNA]</scope>
    <source>
        <strain evidence="18">ATCC 43989 / DSM 5975 / JCM 20966 / LMG 6465 / NBRC 14845 / NCIMB 13405 / ORS 571</strain>
    </source>
</reference>
<dbReference type="Gene3D" id="2.40.30.10">
    <property type="entry name" value="Translation factors"/>
    <property type="match status" value="2"/>
</dbReference>
<dbReference type="InterPro" id="IPR000795">
    <property type="entry name" value="T_Tr_GTP-bd_dom"/>
</dbReference>
<evidence type="ECO:0000256" key="11">
    <source>
        <dbReference type="ARBA" id="ARBA00023268"/>
    </source>
</evidence>
<evidence type="ECO:0000256" key="3">
    <source>
        <dbReference type="ARBA" id="ARBA00005438"/>
    </source>
</evidence>
<dbReference type="Pfam" id="PF22594">
    <property type="entry name" value="GTP-eEF1A_C"/>
    <property type="match status" value="1"/>
</dbReference>
<dbReference type="CDD" id="cd02027">
    <property type="entry name" value="APSK"/>
    <property type="match status" value="1"/>
</dbReference>
<feature type="region of interest" description="Disordered" evidence="15">
    <location>
        <begin position="1"/>
        <end position="24"/>
    </location>
</feature>
<dbReference type="InterPro" id="IPR002891">
    <property type="entry name" value="APS"/>
</dbReference>
<evidence type="ECO:0000256" key="7">
    <source>
        <dbReference type="ARBA" id="ARBA00022695"/>
    </source>
</evidence>
<dbReference type="PROSITE" id="PS00301">
    <property type="entry name" value="G_TR_1"/>
    <property type="match status" value="1"/>
</dbReference>
<dbReference type="InterPro" id="IPR050100">
    <property type="entry name" value="TRAFAC_GTPase_members"/>
</dbReference>
<evidence type="ECO:0000256" key="12">
    <source>
        <dbReference type="ARBA" id="ARBA00024872"/>
    </source>
</evidence>
<dbReference type="Pfam" id="PF01583">
    <property type="entry name" value="APS_kinase"/>
    <property type="match status" value="1"/>
</dbReference>
<protein>
    <recommendedName>
        <fullName evidence="14">Adenylyl-sulfate kinase</fullName>
        <ecNumber evidence="14">2.7.1.25</ecNumber>
    </recommendedName>
    <alternativeName>
        <fullName evidence="14">APS kinase</fullName>
    </alternativeName>
    <alternativeName>
        <fullName evidence="14">ATP adenosine-5'-phosphosulfate 3'-phosphotransferase</fullName>
    </alternativeName>
    <alternativeName>
        <fullName evidence="14">Adenosine-5'-phosphosulfate kinase</fullName>
    </alternativeName>
</protein>
<evidence type="ECO:0000256" key="5">
    <source>
        <dbReference type="ARBA" id="ARBA00011760"/>
    </source>
</evidence>
<feature type="binding site" evidence="14">
    <location>
        <begin position="475"/>
        <end position="482"/>
    </location>
    <ligand>
        <name>ATP</name>
        <dbReference type="ChEBI" id="CHEBI:30616"/>
    </ligand>
</feature>
<reference evidence="17 18" key="5">
    <citation type="journal article" date="2010" name="Appl. Environ. Microbiol.">
        <title>phrR-like gene praR of Azorhizobium caulinodans ORS571 is essential for symbiosis with Sesbania rostrata and is involved in expression of reb genes.</title>
        <authorList>
            <person name="Akiba N."/>
            <person name="Aono T."/>
            <person name="Toyazaki H."/>
            <person name="Sato S."/>
            <person name="Oyaizu H."/>
        </authorList>
    </citation>
    <scope>NUCLEOTIDE SEQUENCE [LARGE SCALE GENOMIC DNA]</scope>
    <source>
        <strain evidence="18">ATCC 43989 / DSM 5975 / JCM 20966 / LMG 6465 / NBRC 14845 / NCIMB 13405 / ORS 571</strain>
    </source>
</reference>
<reference evidence="17 18" key="6">
    <citation type="journal article" date="2011" name="Appl. Environ. Microbiol.">
        <title>Involvement of the azorhizobial chromosome partition gene (parA) in the onset of bacteroid differentiation during Sesbania rostrata stem nodule development.</title>
        <authorList>
            <person name="Liu CT."/>
            <person name="Lee KB."/>
            <person name="Wang YS."/>
            <person name="Peng MH."/>
            <person name="Lee KT."/>
            <person name="Suzuki S."/>
            <person name="Suzuki T."/>
            <person name="Oyaizu H."/>
        </authorList>
    </citation>
    <scope>NUCLEOTIDE SEQUENCE [LARGE SCALE GENOMIC DNA]</scope>
    <source>
        <strain evidence="18">ATCC 43989 / DSM 5975 / JCM 20966 / LMG 6465 / NBRC 14845 / NCIMB 13405 / ORS 571</strain>
    </source>
</reference>
<dbReference type="PRINTS" id="PR00315">
    <property type="entry name" value="ELONGATNFCT"/>
</dbReference>
<dbReference type="GO" id="GO:0004781">
    <property type="term" value="F:sulfate adenylyltransferase (ATP) activity"/>
    <property type="evidence" value="ECO:0007669"/>
    <property type="project" value="UniProtKB-EC"/>
</dbReference>
<keyword evidence="14" id="KW-0597">Phosphoprotein</keyword>
<dbReference type="NCBIfam" id="TIGR02034">
    <property type="entry name" value="CysN"/>
    <property type="match status" value="1"/>
</dbReference>
<dbReference type="AlphaFoldDB" id="A8HUB9"/>
<evidence type="ECO:0000256" key="9">
    <source>
        <dbReference type="ARBA" id="ARBA00022840"/>
    </source>
</evidence>
<comment type="similarity">
    <text evidence="14">Belongs to the APS kinase family.</text>
</comment>
<dbReference type="SUPFAM" id="SSF50465">
    <property type="entry name" value="EF-Tu/eEF-1alpha/eIF2-gamma C-terminal domain"/>
    <property type="match status" value="1"/>
</dbReference>
<keyword evidence="8 14" id="KW-0547">Nucleotide-binding</keyword>
<comment type="catalytic activity">
    <reaction evidence="1 14">
        <text>adenosine 5'-phosphosulfate + ATP = 3'-phosphoadenylyl sulfate + ADP + H(+)</text>
        <dbReference type="Rhea" id="RHEA:24152"/>
        <dbReference type="ChEBI" id="CHEBI:15378"/>
        <dbReference type="ChEBI" id="CHEBI:30616"/>
        <dbReference type="ChEBI" id="CHEBI:58243"/>
        <dbReference type="ChEBI" id="CHEBI:58339"/>
        <dbReference type="ChEBI" id="CHEBI:456216"/>
        <dbReference type="EC" id="2.7.1.25"/>
    </reaction>
</comment>
<keyword evidence="6 14" id="KW-0808">Transferase</keyword>
<dbReference type="InterPro" id="IPR054696">
    <property type="entry name" value="GTP-eEF1A_C"/>
</dbReference>
<comment type="catalytic activity">
    <reaction evidence="13">
        <text>sulfate + ATP + H(+) = adenosine 5'-phosphosulfate + diphosphate</text>
        <dbReference type="Rhea" id="RHEA:18133"/>
        <dbReference type="ChEBI" id="CHEBI:15378"/>
        <dbReference type="ChEBI" id="CHEBI:16189"/>
        <dbReference type="ChEBI" id="CHEBI:30616"/>
        <dbReference type="ChEBI" id="CHEBI:33019"/>
        <dbReference type="ChEBI" id="CHEBI:58243"/>
        <dbReference type="EC" id="2.7.7.4"/>
    </reaction>
</comment>
<accession>A8HUB9</accession>
<proteinExistence type="inferred from homology"/>
<dbReference type="InterPro" id="IPR031157">
    <property type="entry name" value="G_TR_CS"/>
</dbReference>
<comment type="similarity">
    <text evidence="4">In the N-terminal section; belongs to the TRAFAC class translation factor GTPase superfamily. Classic translation factor GTPase family. CysN/NodQ subfamily.</text>
</comment>
<evidence type="ECO:0000256" key="13">
    <source>
        <dbReference type="ARBA" id="ARBA00049370"/>
    </source>
</evidence>
<dbReference type="Proteomes" id="UP000000270">
    <property type="component" value="Chromosome"/>
</dbReference>
<feature type="domain" description="Tr-type G" evidence="16">
    <location>
        <begin position="29"/>
        <end position="239"/>
    </location>
</feature>
<dbReference type="STRING" id="438753.AZC_0928"/>
<evidence type="ECO:0000256" key="10">
    <source>
        <dbReference type="ARBA" id="ARBA00023134"/>
    </source>
</evidence>
<evidence type="ECO:0000256" key="2">
    <source>
        <dbReference type="ARBA" id="ARBA00002357"/>
    </source>
</evidence>
<dbReference type="SUPFAM" id="SSF52540">
    <property type="entry name" value="P-loop containing nucleoside triphosphate hydrolases"/>
    <property type="match status" value="2"/>
</dbReference>
<dbReference type="PANTHER" id="PTHR23115">
    <property type="entry name" value="TRANSLATION FACTOR"/>
    <property type="match status" value="1"/>
</dbReference>
<dbReference type="EMBL" id="AP009384">
    <property type="protein sequence ID" value="BAF86926.1"/>
    <property type="molecule type" value="Genomic_DNA"/>
</dbReference>
<feature type="compositionally biased region" description="Low complexity" evidence="15">
    <location>
        <begin position="1"/>
        <end position="15"/>
    </location>
</feature>
<dbReference type="PROSITE" id="PS51722">
    <property type="entry name" value="G_TR_2"/>
    <property type="match status" value="1"/>
</dbReference>
<dbReference type="UniPathway" id="UPA00140">
    <property type="reaction ID" value="UER00205"/>
</dbReference>
<evidence type="ECO:0000313" key="18">
    <source>
        <dbReference type="Proteomes" id="UP000000270"/>
    </source>
</evidence>